<keyword evidence="3" id="KW-1185">Reference proteome</keyword>
<feature type="region of interest" description="Disordered" evidence="1">
    <location>
        <begin position="451"/>
        <end position="509"/>
    </location>
</feature>
<name>A0A836H7W8_9TRYP</name>
<comment type="caution">
    <text evidence="2">The sequence shown here is derived from an EMBL/GenBank/DDBJ whole genome shotgun (WGS) entry which is preliminary data.</text>
</comment>
<feature type="compositionally biased region" description="Polar residues" evidence="1">
    <location>
        <begin position="451"/>
        <end position="483"/>
    </location>
</feature>
<sequence>MSRSSPSPPSHAEAAVSVKSYARLPDNTAGESSSNGRGPSGRWADALLKTTSHGAAPAPVVPEMASQPTHKPLSRDRSQAASTISGHACGPLRQQQNAPDSAFPYPLNNGNRGGSLATSVASPRAIAVAVHPQFSRVPQRSLSVAAPTPAPVSLATASVAAHASTNNTASANATPACDQLLNQALPAPLPPPVTGAVTGPTDASAAFAMLRNASDPPQPAPSTADRRPKRASAPAHMHSQQIQAPLSTGRVEGNSSCSCSVGIVSGSPVASAATPHTLPVTCTSSPFFQRVLDAVATLECSSDAPRAAVATVSAVAQDDQETSMLQLQDVTPITNAGDSEHESQLLSHPRATTQSLSGVGQYSYKDETDGVDAGAGALPSVFCPMVTNAPSRPLPLTGAYSAASSEDAPLWRTLPLARPPPCPTSRVLSCQQLLYSPCVCNIRQVAPAKPSSQSVSLSDTAQLSGTPGGLSTSQSVTTCSTGQRRSRGAMPAAADNCTSMSSAGHFTSPESVSQHFSGIYASPPPLSSQTYVGVRDQRSASILTPASNGRSDQSTNAAGCTPLMYTHVPHQQHLSLQQCRVGGVGGNGTYGGGLPSFSPNPAAAPLAIWTSRPAATGAATRATMAAVQEKRSATSTVPAVQGAAGGALSLPTVASSLSSVALEKQLLHASKGDLVQVLLELASCNLEASRFIHSKAFFFAFRREHGGEAADAREACAAANLTTRSPAAGAEKKAWGHARHGGSGLGGVSKAVDVPSSDLTRQEPRVLKQIVTDVAPLSGTAAAHDHSIARCIFPVEAADDEDCDFADSPAVIGRPDPAGAEGAVNASVSQRLPHPEGRAFSTELHPCLRWYGACRNAMSCVYASVPRNVCLNWIRGSCMACTDCSGVHRLPSPCPPEVRRIYELNHGRARRDTPLTVCAGRVSVGHFLPIPPPFPAFNSVALSPFVSGSTATAAPASSPAHDVAAELTEHCAGTSGDPAACRAVTKEPEEESMAVRTPTSQSIRKDTLLGGGSTPHRHAHGGGAELSLSAMAIERSGCVHTVAAGDVSSSGSLDMDTATKDEEPVDHEMLQYTGGILAADADAAPPRLCSVGVPSGSRMSGMASSAGSSRCSTAEGCCSCSNSVSRYLGPEFDRAATVAPEWDDGRPDSAAMGLPMHHQPPGVKTIKSICDCVCDAKGALQVIPVRPGGDSAELLADMDDECDLSAPAAGTRTRMQSPLYR</sequence>
<dbReference type="PANTHER" id="PTHR19851">
    <property type="entry name" value="OS02G0203500 PROTEIN"/>
    <property type="match status" value="1"/>
</dbReference>
<feature type="region of interest" description="Disordered" evidence="1">
    <location>
        <begin position="212"/>
        <end position="249"/>
    </location>
</feature>
<feature type="compositionally biased region" description="Polar residues" evidence="1">
    <location>
        <begin position="496"/>
        <end position="509"/>
    </location>
</feature>
<dbReference type="PANTHER" id="PTHR19851:SF7">
    <property type="entry name" value="F-BOX DOMAIN-CONTAINING PROTEIN"/>
    <property type="match status" value="1"/>
</dbReference>
<dbReference type="RefSeq" id="XP_067063313.1">
    <property type="nucleotide sequence ID" value="XM_067203854.1"/>
</dbReference>
<evidence type="ECO:0000256" key="1">
    <source>
        <dbReference type="SAM" id="MobiDB-lite"/>
    </source>
</evidence>
<dbReference type="GeneID" id="92357788"/>
<reference evidence="2 3" key="1">
    <citation type="submission" date="2021-02" db="EMBL/GenBank/DDBJ databases">
        <title>Leishmania (Mundinia) orientalis Genome sequencing and assembly.</title>
        <authorList>
            <person name="Almutairi H."/>
            <person name="Gatherer D."/>
        </authorList>
    </citation>
    <scope>NUCLEOTIDE SEQUENCE [LARGE SCALE GENOMIC DNA]</scope>
    <source>
        <strain evidence="2">LSCM4</strain>
    </source>
</reference>
<evidence type="ECO:0000313" key="3">
    <source>
        <dbReference type="Proteomes" id="UP000674143"/>
    </source>
</evidence>
<organism evidence="2 3">
    <name type="scientific">Leishmania orientalis</name>
    <dbReference type="NCBI Taxonomy" id="2249476"/>
    <lineage>
        <taxon>Eukaryota</taxon>
        <taxon>Discoba</taxon>
        <taxon>Euglenozoa</taxon>
        <taxon>Kinetoplastea</taxon>
        <taxon>Metakinetoplastina</taxon>
        <taxon>Trypanosomatida</taxon>
        <taxon>Trypanosomatidae</taxon>
        <taxon>Leishmaniinae</taxon>
        <taxon>Leishmania</taxon>
    </lineage>
</organism>
<evidence type="ECO:0000313" key="2">
    <source>
        <dbReference type="EMBL" id="KAG5479220.1"/>
    </source>
</evidence>
<dbReference type="Proteomes" id="UP000674143">
    <property type="component" value="Chromosome 22"/>
</dbReference>
<accession>A0A836H7W8</accession>
<evidence type="ECO:0008006" key="4">
    <source>
        <dbReference type="Google" id="ProtNLM"/>
    </source>
</evidence>
<dbReference type="KEGG" id="loi:92357788"/>
<feature type="region of interest" description="Disordered" evidence="1">
    <location>
        <begin position="986"/>
        <end position="1022"/>
    </location>
</feature>
<gene>
    <name evidence="2" type="ORF">LSCM4_01809</name>
</gene>
<feature type="region of interest" description="Disordered" evidence="1">
    <location>
        <begin position="1"/>
        <end position="109"/>
    </location>
</feature>
<protein>
    <recommendedName>
        <fullName evidence="4">Glucoamylase-like protein</fullName>
    </recommendedName>
</protein>
<proteinExistence type="predicted"/>
<dbReference type="AlphaFoldDB" id="A0A836H7W8"/>
<dbReference type="EMBL" id="JAFHLR010000022">
    <property type="protein sequence ID" value="KAG5479220.1"/>
    <property type="molecule type" value="Genomic_DNA"/>
</dbReference>